<dbReference type="InterPro" id="IPR036142">
    <property type="entry name" value="ENT_dom-like_sf"/>
</dbReference>
<dbReference type="GO" id="GO:0050832">
    <property type="term" value="P:defense response to fungus"/>
    <property type="evidence" value="ECO:0007669"/>
    <property type="project" value="InterPro"/>
</dbReference>
<feature type="compositionally biased region" description="Polar residues" evidence="3">
    <location>
        <begin position="238"/>
        <end position="252"/>
    </location>
</feature>
<proteinExistence type="predicted"/>
<evidence type="ECO:0000256" key="3">
    <source>
        <dbReference type="SAM" id="MobiDB-lite"/>
    </source>
</evidence>
<dbReference type="InterPro" id="IPR005491">
    <property type="entry name" value="ENT_dom"/>
</dbReference>
<dbReference type="PROSITE" id="PS51138">
    <property type="entry name" value="ENT"/>
    <property type="match status" value="1"/>
</dbReference>
<feature type="compositionally biased region" description="Basic and acidic residues" evidence="3">
    <location>
        <begin position="1"/>
        <end position="12"/>
    </location>
</feature>
<dbReference type="CDD" id="cd20404">
    <property type="entry name" value="Tudor_Agenet_AtEML-like"/>
    <property type="match status" value="1"/>
</dbReference>
<dbReference type="EMBL" id="BQKI01000103">
    <property type="protein sequence ID" value="GJN40086.1"/>
    <property type="molecule type" value="Genomic_DNA"/>
</dbReference>
<keyword evidence="2" id="KW-0539">Nucleus</keyword>
<reference evidence="5" key="2">
    <citation type="submission" date="2021-12" db="EMBL/GenBank/DDBJ databases">
        <title>Resequencing data analysis of finger millet.</title>
        <authorList>
            <person name="Hatakeyama M."/>
            <person name="Aluri S."/>
            <person name="Balachadran M.T."/>
            <person name="Sivarajan S.R."/>
            <person name="Poveda L."/>
            <person name="Shimizu-Inatsugi R."/>
            <person name="Schlapbach R."/>
            <person name="Sreeman S.M."/>
            <person name="Shimizu K.K."/>
        </authorList>
    </citation>
    <scope>NUCLEOTIDE SEQUENCE</scope>
</reference>
<evidence type="ECO:0000256" key="1">
    <source>
        <dbReference type="ARBA" id="ARBA00004123"/>
    </source>
</evidence>
<dbReference type="SUPFAM" id="SSF158639">
    <property type="entry name" value="ENT-like"/>
    <property type="match status" value="1"/>
</dbReference>
<feature type="region of interest" description="Disordered" evidence="3">
    <location>
        <begin position="195"/>
        <end position="309"/>
    </location>
</feature>
<evidence type="ECO:0000259" key="4">
    <source>
        <dbReference type="PROSITE" id="PS51138"/>
    </source>
</evidence>
<dbReference type="InterPro" id="IPR033485">
    <property type="entry name" value="EMSY-LIKE_plant"/>
</dbReference>
<dbReference type="SMART" id="SM01191">
    <property type="entry name" value="ENT"/>
    <property type="match status" value="1"/>
</dbReference>
<comment type="subcellular location">
    <subcellularLocation>
        <location evidence="1">Nucleus</location>
    </subcellularLocation>
</comment>
<feature type="region of interest" description="Disordered" evidence="3">
    <location>
        <begin position="1"/>
        <end position="79"/>
    </location>
</feature>
<organism evidence="5 6">
    <name type="scientific">Eleusine coracana subsp. coracana</name>
    <dbReference type="NCBI Taxonomy" id="191504"/>
    <lineage>
        <taxon>Eukaryota</taxon>
        <taxon>Viridiplantae</taxon>
        <taxon>Streptophyta</taxon>
        <taxon>Embryophyta</taxon>
        <taxon>Tracheophyta</taxon>
        <taxon>Spermatophyta</taxon>
        <taxon>Magnoliopsida</taxon>
        <taxon>Liliopsida</taxon>
        <taxon>Poales</taxon>
        <taxon>Poaceae</taxon>
        <taxon>PACMAD clade</taxon>
        <taxon>Chloridoideae</taxon>
        <taxon>Cynodonteae</taxon>
        <taxon>Eleusininae</taxon>
        <taxon>Eleusine</taxon>
    </lineage>
</organism>
<dbReference type="Pfam" id="PF03735">
    <property type="entry name" value="ENT"/>
    <property type="match status" value="1"/>
</dbReference>
<evidence type="ECO:0000313" key="5">
    <source>
        <dbReference type="EMBL" id="GJN40086.1"/>
    </source>
</evidence>
<protein>
    <recommendedName>
        <fullName evidence="4">ENT domain-containing protein</fullName>
    </recommendedName>
</protein>
<dbReference type="SUPFAM" id="SSF63748">
    <property type="entry name" value="Tudor/PWWP/MBT"/>
    <property type="match status" value="1"/>
</dbReference>
<dbReference type="Gene3D" id="1.10.1240.40">
    <property type="entry name" value="ENT domain"/>
    <property type="match status" value="1"/>
</dbReference>
<comment type="caution">
    <text evidence="5">The sequence shown here is derived from an EMBL/GenBank/DDBJ whole genome shotgun (WGS) entry which is preliminary data.</text>
</comment>
<dbReference type="AlphaFoldDB" id="A0AAV5FYY3"/>
<feature type="compositionally biased region" description="Polar residues" evidence="3">
    <location>
        <begin position="195"/>
        <end position="204"/>
    </location>
</feature>
<dbReference type="Proteomes" id="UP001054889">
    <property type="component" value="Unassembled WGS sequence"/>
</dbReference>
<dbReference type="PANTHER" id="PTHR33432">
    <property type="entry name" value="PROTEIN EMSY-LIKE 4"/>
    <property type="match status" value="1"/>
</dbReference>
<keyword evidence="6" id="KW-1185">Reference proteome</keyword>
<feature type="region of interest" description="Disordered" evidence="3">
    <location>
        <begin position="384"/>
        <end position="444"/>
    </location>
</feature>
<gene>
    <name evidence="5" type="primary">gb29254</name>
    <name evidence="5" type="ORF">PR202_gb29254</name>
</gene>
<feature type="compositionally biased region" description="Low complexity" evidence="3">
    <location>
        <begin position="69"/>
        <end position="79"/>
    </location>
</feature>
<name>A0AAV5FYY3_ELECO</name>
<evidence type="ECO:0000256" key="2">
    <source>
        <dbReference type="ARBA" id="ARBA00023242"/>
    </source>
</evidence>
<reference evidence="5" key="1">
    <citation type="journal article" date="2018" name="DNA Res.">
        <title>Multiple hybrid de novo genome assembly of finger millet, an orphan allotetraploid crop.</title>
        <authorList>
            <person name="Hatakeyama M."/>
            <person name="Aluri S."/>
            <person name="Balachadran M.T."/>
            <person name="Sivarajan S.R."/>
            <person name="Patrignani A."/>
            <person name="Gruter S."/>
            <person name="Poveda L."/>
            <person name="Shimizu-Inatsugi R."/>
            <person name="Baeten J."/>
            <person name="Francoijs K.J."/>
            <person name="Nataraja K.N."/>
            <person name="Reddy Y.A.N."/>
            <person name="Phadnis S."/>
            <person name="Ravikumar R.L."/>
            <person name="Schlapbach R."/>
            <person name="Sreeman S.M."/>
            <person name="Shimizu K.K."/>
        </authorList>
    </citation>
    <scope>NUCLEOTIDE SEQUENCE</scope>
</reference>
<feature type="domain" description="ENT" evidence="4">
    <location>
        <begin position="122"/>
        <end position="209"/>
    </location>
</feature>
<evidence type="ECO:0000313" key="6">
    <source>
        <dbReference type="Proteomes" id="UP001054889"/>
    </source>
</evidence>
<dbReference type="PANTHER" id="PTHR33432:SF2">
    <property type="entry name" value="OS09G0279000 PROTEIN"/>
    <property type="match status" value="1"/>
</dbReference>
<accession>A0AAV5FYY3</accession>
<sequence>MHPEVHGEKEGDFWVALAIPSSEEKEGRGRRRREGNNWRSLSKGKQAARGERPRGRRKLKVVVRGEGGSPRSSLPGSSALACERGEVSRVLHETKYGANDRVRKTLTSHPVLFAASTGLDGAGAGAQLESCGDWRRRWLCSSSTGPPTAAEKEGLITELRKELRVSDKAHRELLNRVNNDEIILSIREWRSTGGLQATLSNNPQPLHDHVPSPTTSARKRQKTAQPLPALPAPPSALHSQQLATTLQPSSSAARKGVPPGPKVKRTKAGQKVPGVSTSKSMLPSAGTSGRGPHMNRNFPGGPPEHSQQQTVNPLIGRKVMSRWPEDNSFYEAVISDYKAETVSLQDLYALVYDMNTANETWEWVDLKEVHDYMGPEDIRWQDDDSGIDPMAFLQSRGAPGNGSRKPTSRGGPMSGPGRGRGFQKNLSKKDFPSPQNGVGKSSDDIDILHTESLIKEVEKVFSVSNPDPLEVEKAKKALKEQEQSLIDAIARLAEASDGESGKY</sequence>
<dbReference type="GO" id="GO:0005634">
    <property type="term" value="C:nucleus"/>
    <property type="evidence" value="ECO:0007669"/>
    <property type="project" value="UniProtKB-SubCell"/>
</dbReference>
<feature type="compositionally biased region" description="Polar residues" evidence="3">
    <location>
        <begin position="275"/>
        <end position="287"/>
    </location>
</feature>